<dbReference type="AlphaFoldDB" id="A0A836GH84"/>
<dbReference type="GO" id="GO:0008237">
    <property type="term" value="F:metallopeptidase activity"/>
    <property type="evidence" value="ECO:0007669"/>
    <property type="project" value="InterPro"/>
</dbReference>
<feature type="compositionally biased region" description="Low complexity" evidence="1">
    <location>
        <begin position="28"/>
        <end position="40"/>
    </location>
</feature>
<sequence>MPTSAANPTQWSPGHGQARMDTPVSDGSQHNQNSSVSNVSDAHWKPDFAHMEAARRQKPWRSDSLFFESVSVSLAATVKMFVHATRGGPDLSQGRFNWFEVMGLLMGHFNHRELILTDSFSLPVTASEVECSMTEASQIYMANYLEYHRRLGKSEPGCVGWYHTHPGYSCFLSGIDVETQQGSQRMQDPWVALVIDPVETLRSGQFCMKAFRTYPEEDSHGQSSKSVPRNSAEAAGPAASSAKATASTVSDEYGVPPANRLREFGMHAHRYYELPVRIVQSKRDAPLWELLQRHFWPLSLSLAFPFAPSTQICHGSSAELAKLVSALAARTQDLRAHEWPPLTRDRFFRRGELGSMPLLYQRSKGAERAQACRGGEVGGSDEDTAEVEQRLLAITGELLQARAESFSLIGASHPMHADLLAAMRAVSETAGLAATAQGHSCA</sequence>
<dbReference type="PROSITE" id="PS50249">
    <property type="entry name" value="MPN"/>
    <property type="match status" value="1"/>
</dbReference>
<dbReference type="FunFam" id="3.40.140.10:FF:000112">
    <property type="entry name" value="Mov34/MPN/PAD-1 metallopeptidase, putative"/>
    <property type="match status" value="1"/>
</dbReference>
<organism evidence="3 4">
    <name type="scientific">Leishmania martiniquensis</name>
    <dbReference type="NCBI Taxonomy" id="1580590"/>
    <lineage>
        <taxon>Eukaryota</taxon>
        <taxon>Discoba</taxon>
        <taxon>Euglenozoa</taxon>
        <taxon>Kinetoplastea</taxon>
        <taxon>Metakinetoplastina</taxon>
        <taxon>Trypanosomatida</taxon>
        <taxon>Trypanosomatidae</taxon>
        <taxon>Leishmaniinae</taxon>
        <taxon>Leishmania</taxon>
    </lineage>
</organism>
<reference evidence="4" key="2">
    <citation type="journal article" date="2021" name="Sci. Data">
        <title>Chromosome-scale genome sequencing, assembly and annotation of six genomes from subfamily Leishmaniinae.</title>
        <authorList>
            <person name="Almutairi H."/>
            <person name="Urbaniak M.D."/>
            <person name="Bates M.D."/>
            <person name="Jariyapan N."/>
            <person name="Kwakye-Nuako G."/>
            <person name="Thomaz Soccol V."/>
            <person name="Al-Salem W.S."/>
            <person name="Dillon R.J."/>
            <person name="Bates P.A."/>
            <person name="Gatherer D."/>
        </authorList>
    </citation>
    <scope>NUCLEOTIDE SEQUENCE [LARGE SCALE GENOMIC DNA]</scope>
</reference>
<proteinExistence type="predicted"/>
<dbReference type="OrthoDB" id="605656at2759"/>
<evidence type="ECO:0000256" key="1">
    <source>
        <dbReference type="SAM" id="MobiDB-lite"/>
    </source>
</evidence>
<comment type="caution">
    <text evidence="3">The sequence shown here is derived from an EMBL/GenBank/DDBJ whole genome shotgun (WGS) entry which is preliminary data.</text>
</comment>
<dbReference type="EMBL" id="JAFEUZ010000016">
    <property type="protein sequence ID" value="KAG5482007.1"/>
    <property type="molecule type" value="Genomic_DNA"/>
</dbReference>
<dbReference type="PANTHER" id="PTHR10410">
    <property type="entry name" value="EUKARYOTIC TRANSLATION INITIATION FACTOR 3 -RELATED"/>
    <property type="match status" value="1"/>
</dbReference>
<dbReference type="InterPro" id="IPR000555">
    <property type="entry name" value="JAMM/MPN+_dom"/>
</dbReference>
<name>A0A836GH84_9TRYP</name>
<evidence type="ECO:0000313" key="4">
    <source>
        <dbReference type="Proteomes" id="UP000673552"/>
    </source>
</evidence>
<gene>
    <name evidence="3" type="ORF">LSCM1_05721</name>
</gene>
<dbReference type="Pfam" id="PF01398">
    <property type="entry name" value="JAB"/>
    <property type="match status" value="1"/>
</dbReference>
<feature type="compositionally biased region" description="Polar residues" evidence="1">
    <location>
        <begin position="1"/>
        <end position="12"/>
    </location>
</feature>
<evidence type="ECO:0000313" key="3">
    <source>
        <dbReference type="EMBL" id="KAG5482007.1"/>
    </source>
</evidence>
<accession>A0A836GH84</accession>
<dbReference type="KEGG" id="lmat:92515677"/>
<keyword evidence="4" id="KW-1185">Reference proteome</keyword>
<dbReference type="SUPFAM" id="SSF102712">
    <property type="entry name" value="JAB1/MPN domain"/>
    <property type="match status" value="1"/>
</dbReference>
<dbReference type="InterPro" id="IPR050242">
    <property type="entry name" value="JAMM_MPN+_peptidase_M67A"/>
</dbReference>
<feature type="region of interest" description="Disordered" evidence="1">
    <location>
        <begin position="216"/>
        <end position="252"/>
    </location>
</feature>
<reference evidence="4" key="1">
    <citation type="journal article" date="2021" name="Microbiol. Resour. Announc.">
        <title>LGAAP: Leishmaniinae Genome Assembly and Annotation Pipeline.</title>
        <authorList>
            <person name="Almutairi H."/>
            <person name="Urbaniak M.D."/>
            <person name="Bates M.D."/>
            <person name="Jariyapan N."/>
            <person name="Kwakye-Nuako G."/>
            <person name="Thomaz-Soccol V."/>
            <person name="Al-Salem W.S."/>
            <person name="Dillon R.J."/>
            <person name="Bates P.A."/>
            <person name="Gatherer D."/>
        </authorList>
    </citation>
    <scope>NUCLEOTIDE SEQUENCE [LARGE SCALE GENOMIC DNA]</scope>
</reference>
<dbReference type="Gene3D" id="3.40.140.10">
    <property type="entry name" value="Cytidine Deaminase, domain 2"/>
    <property type="match status" value="1"/>
</dbReference>
<dbReference type="Proteomes" id="UP000673552">
    <property type="component" value="Unassembled WGS sequence"/>
</dbReference>
<dbReference type="InterPro" id="IPR037518">
    <property type="entry name" value="MPN"/>
</dbReference>
<protein>
    <recommendedName>
        <fullName evidence="2">MPN domain-containing protein</fullName>
    </recommendedName>
</protein>
<dbReference type="CDD" id="cd08069">
    <property type="entry name" value="MPN_RPN11_CSN5"/>
    <property type="match status" value="1"/>
</dbReference>
<dbReference type="RefSeq" id="XP_067179800.1">
    <property type="nucleotide sequence ID" value="XM_067323165.1"/>
</dbReference>
<feature type="region of interest" description="Disordered" evidence="1">
    <location>
        <begin position="1"/>
        <end position="41"/>
    </location>
</feature>
<feature type="domain" description="MPN" evidence="2">
    <location>
        <begin position="70"/>
        <end position="217"/>
    </location>
</feature>
<feature type="compositionally biased region" description="Low complexity" evidence="1">
    <location>
        <begin position="231"/>
        <end position="247"/>
    </location>
</feature>
<evidence type="ECO:0000259" key="2">
    <source>
        <dbReference type="PROSITE" id="PS50249"/>
    </source>
</evidence>
<dbReference type="GeneID" id="92515677"/>
<dbReference type="SMART" id="SM00232">
    <property type="entry name" value="JAB_MPN"/>
    <property type="match status" value="1"/>
</dbReference>